<reference evidence="2" key="1">
    <citation type="journal article" date="2022" name="Int. J. Syst. Evol. Microbiol.">
        <title>Prevotella lacticifex sp. nov., isolated from the rumen of cows.</title>
        <authorList>
            <person name="Shinkai T."/>
            <person name="Ikeyama N."/>
            <person name="Kumagai M."/>
            <person name="Ohmori H."/>
            <person name="Sakamoto M."/>
            <person name="Ohkuma M."/>
            <person name="Mitsumori M."/>
        </authorList>
    </citation>
    <scope>NUCLEOTIDE SEQUENCE</scope>
    <source>
        <strain evidence="2">R5076</strain>
    </source>
</reference>
<dbReference type="Pfam" id="PF00149">
    <property type="entry name" value="Metallophos"/>
    <property type="match status" value="1"/>
</dbReference>
<dbReference type="GeneID" id="72468586"/>
<proteinExistence type="predicted"/>
<dbReference type="GO" id="GO:0016787">
    <property type="term" value="F:hydrolase activity"/>
    <property type="evidence" value="ECO:0007669"/>
    <property type="project" value="InterPro"/>
</dbReference>
<dbReference type="CDD" id="cd07379">
    <property type="entry name" value="MPP_239FB"/>
    <property type="match status" value="1"/>
</dbReference>
<dbReference type="InterPro" id="IPR051693">
    <property type="entry name" value="UPF0046_metallophosphoest"/>
</dbReference>
<feature type="domain" description="Calcineurin-like phosphoesterase" evidence="1">
    <location>
        <begin position="1"/>
        <end position="170"/>
    </location>
</feature>
<organism evidence="2 3">
    <name type="scientific">Prevotella lacticifex</name>
    <dbReference type="NCBI Taxonomy" id="2854755"/>
    <lineage>
        <taxon>Bacteria</taxon>
        <taxon>Pseudomonadati</taxon>
        <taxon>Bacteroidota</taxon>
        <taxon>Bacteroidia</taxon>
        <taxon>Bacteroidales</taxon>
        <taxon>Prevotellaceae</taxon>
        <taxon>Prevotella</taxon>
    </lineage>
</organism>
<dbReference type="AlphaFoldDB" id="A0A9R1C801"/>
<evidence type="ECO:0000313" key="3">
    <source>
        <dbReference type="Proteomes" id="UP000825483"/>
    </source>
</evidence>
<dbReference type="EMBL" id="BPUB01000001">
    <property type="protein sequence ID" value="GJG57684.1"/>
    <property type="molecule type" value="Genomic_DNA"/>
</dbReference>
<evidence type="ECO:0000259" key="1">
    <source>
        <dbReference type="Pfam" id="PF00149"/>
    </source>
</evidence>
<accession>A0A9R1C801</accession>
<dbReference type="InterPro" id="IPR004843">
    <property type="entry name" value="Calcineurin-like_PHP"/>
</dbReference>
<gene>
    <name evidence="2" type="ORF">PRLR5076_05350</name>
</gene>
<dbReference type="SUPFAM" id="SSF56300">
    <property type="entry name" value="Metallo-dependent phosphatases"/>
    <property type="match status" value="1"/>
</dbReference>
<dbReference type="RefSeq" id="WP_223929946.1">
    <property type="nucleotide sequence ID" value="NZ_BPTU01000006.1"/>
</dbReference>
<sequence length="204" mass="23248">MTLLHISDTHGLHDQLTDLPAADVIVHSGDFTLDGSEKEAIEFMQWFCDLPYNHKVFVAGNHDMCMYGADKVEGLPDDVHYFCNSGIDIDGIKFYGMPMFMEYAMDGTYEQHIKDIPDDTDVLVTHQPPYGILDGGEYKGQASYHYGDYFLYTRVINVKPKLHLFGHDHNAYGSIEQFGTAFSNAAVVDEHYKLKEIKYLTYKI</sequence>
<protein>
    <recommendedName>
        <fullName evidence="1">Calcineurin-like phosphoesterase domain-containing protein</fullName>
    </recommendedName>
</protein>
<dbReference type="Proteomes" id="UP000825483">
    <property type="component" value="Unassembled WGS sequence"/>
</dbReference>
<evidence type="ECO:0000313" key="2">
    <source>
        <dbReference type="EMBL" id="GJG57684.1"/>
    </source>
</evidence>
<dbReference type="Gene3D" id="3.60.21.10">
    <property type="match status" value="1"/>
</dbReference>
<keyword evidence="3" id="KW-1185">Reference proteome</keyword>
<name>A0A9R1C801_9BACT</name>
<dbReference type="InterPro" id="IPR029052">
    <property type="entry name" value="Metallo-depent_PP-like"/>
</dbReference>
<dbReference type="PANTHER" id="PTHR12905:SF0">
    <property type="entry name" value="CALCINEURIN-LIKE PHOSPHOESTERASE DOMAIN-CONTAINING PROTEIN"/>
    <property type="match status" value="1"/>
</dbReference>
<comment type="caution">
    <text evidence="2">The sequence shown here is derived from an EMBL/GenBank/DDBJ whole genome shotgun (WGS) entry which is preliminary data.</text>
</comment>
<dbReference type="PANTHER" id="PTHR12905">
    <property type="entry name" value="METALLOPHOSPHOESTERASE"/>
    <property type="match status" value="1"/>
</dbReference>